<reference evidence="2" key="1">
    <citation type="submission" date="2018-07" db="EMBL/GenBank/DDBJ databases">
        <title>Genome assembly of strain Ka43.</title>
        <authorList>
            <person name="Kukolya J."/>
            <person name="Nagy I."/>
            <person name="Horvath B."/>
            <person name="Toth A."/>
        </authorList>
    </citation>
    <scope>NUCLEOTIDE SEQUENCE</scope>
    <source>
        <strain evidence="2">KB43</strain>
    </source>
</reference>
<dbReference type="AlphaFoldDB" id="A0A928V1H7"/>
<keyword evidence="3" id="KW-1185">Reference proteome</keyword>
<evidence type="ECO:0000313" key="2">
    <source>
        <dbReference type="EMBL" id="MBE8716073.1"/>
    </source>
</evidence>
<dbReference type="GO" id="GO:0006171">
    <property type="term" value="P:cAMP biosynthetic process"/>
    <property type="evidence" value="ECO:0007669"/>
    <property type="project" value="InterPro"/>
</dbReference>
<gene>
    <name evidence="2" type="ORF">C4F51_02595</name>
</gene>
<evidence type="ECO:0000313" key="3">
    <source>
        <dbReference type="Proteomes" id="UP000652567"/>
    </source>
</evidence>
<dbReference type="Pfam" id="PF01295">
    <property type="entry name" value="Adenylate_cycl"/>
    <property type="match status" value="1"/>
</dbReference>
<dbReference type="Proteomes" id="UP000652567">
    <property type="component" value="Unassembled WGS sequence"/>
</dbReference>
<dbReference type="Pfam" id="PF12633">
    <property type="entry name" value="Adenyl_cycl_N"/>
    <property type="match status" value="1"/>
</dbReference>
<sequence length="956" mass="109190">MLAHRRLTMFEQTIITDDIENGLDRKMLHNLRQRFLLLNEKRLERTRAALVDRQQQFLTLLPLLFHINHPILPGYVSHKTPCGIYQYTPSGDAWRQAKVLSRSVQPVKDLRAPLPALDALFVMGSMGTIAHSDASDLDIWICHQPGLTGEELAELRKKCDLLSEWAGQQLHLEVHFFLMTENSFKSGETASLSKENSGSAQHFLLLDEFYRTAIWLAGKVPLWWFVPAVRETTYEAFTERLLSLRFINPQDVIDFGSLAKIPDNEFVGAGIWHLYKAIDAPYKSVLKLLLLESYVSAREQPPLAISFKQAVYDALPDADALDPYVMIYRHLENYLQNNPVRLQLLRRCFYAKVNKPLTRSANNESWQRQLLQQLVLEWQWEKHHLFVLDGRDQWKAADVLSERSLLVNELANSYRLISGVSKSTMMQAAISHEELAVLGRKLHAAFERKAGKIEWINPGISRDLEEPVLTLLRSEGSEPQHWLLFTGPQQDIQQRLIYKEPIKRARHLMELILWAYCNQILTANTRLDIIDEATWLTPVQRQQLLGTLSSWLPLPLSTPAHDAFRQQAQPERLLLLLNVGIEPQPELFKKGIHLLSERQDALDYSGLHDNLVVSADIIYTNSWHEVICRHFDKDALVNLLSWCLRLRTTTGKLPEISIHCFSSGLGQLIARRMAMLWQDIVTAFYTTEGNSNARYIIETAEGYLLLQAGTQPEVHALKNEEQLLQKLAEPQVTHSPLLIDRNALTEHPLRLITRIAKTADIYLFYRIDADTMTARIFLVDERGSILSYQVPFHNTASLVKPLQQFILSTMQRMAASCTIFQQQKSKLFIFELSAAGKPGVSHPDATLLSSTSAADPLFINIQVTADADSNGNIFYTVYCNQQEFSSLQYGEGIYRAVAAYILQQRLHGERYPCYITDLDLSHCESLMAPQHGLQSSHYLQCKRVIEQALNEALGHL</sequence>
<dbReference type="PANTHER" id="PTHR38760:SF1">
    <property type="entry name" value="ADENYLATE CYCLASE"/>
    <property type="match status" value="1"/>
</dbReference>
<dbReference type="InterPro" id="IPR000274">
    <property type="entry name" value="Adenylate_cyclase_1"/>
</dbReference>
<dbReference type="PANTHER" id="PTHR38760">
    <property type="entry name" value="ADENYLATE CYCLASE"/>
    <property type="match status" value="1"/>
</dbReference>
<comment type="caution">
    <text evidence="2">The sequence shown here is derived from an EMBL/GenBank/DDBJ whole genome shotgun (WGS) entry which is preliminary data.</text>
</comment>
<accession>A0A928V1H7</accession>
<feature type="domain" description="Adenylate cyclase class-I N-terminal" evidence="1">
    <location>
        <begin position="28"/>
        <end position="224"/>
    </location>
</feature>
<name>A0A928V1H7_9GAMM</name>
<dbReference type="GO" id="GO:0004016">
    <property type="term" value="F:adenylate cyclase activity"/>
    <property type="evidence" value="ECO:0007669"/>
    <property type="project" value="InterPro"/>
</dbReference>
<dbReference type="EMBL" id="PRDL01000001">
    <property type="protein sequence ID" value="MBE8716073.1"/>
    <property type="molecule type" value="Genomic_DNA"/>
</dbReference>
<proteinExistence type="predicted"/>
<protein>
    <submittedName>
        <fullName evidence="2">Adenylate cyclase</fullName>
    </submittedName>
</protein>
<organism evidence="2 3">
    <name type="scientific">Cellvibrio polysaccharolyticus</name>
    <dbReference type="NCBI Taxonomy" id="2082724"/>
    <lineage>
        <taxon>Bacteria</taxon>
        <taxon>Pseudomonadati</taxon>
        <taxon>Pseudomonadota</taxon>
        <taxon>Gammaproteobacteria</taxon>
        <taxon>Cellvibrionales</taxon>
        <taxon>Cellvibrionaceae</taxon>
        <taxon>Cellvibrio</taxon>
    </lineage>
</organism>
<evidence type="ECO:0000259" key="1">
    <source>
        <dbReference type="Pfam" id="PF12633"/>
    </source>
</evidence>
<dbReference type="InterPro" id="IPR024685">
    <property type="entry name" value="Adenylate_cyclase_1_N"/>
</dbReference>
<dbReference type="PIRSF" id="PIRSF001444">
    <property type="entry name" value="Adenylate_cycl"/>
    <property type="match status" value="1"/>
</dbReference>